<dbReference type="GeneID" id="20090775"/>
<dbReference type="eggNOG" id="ENOG502S5M5">
    <property type="taxonomic scope" value="Eukaryota"/>
</dbReference>
<proteinExistence type="predicted"/>
<accession>A0A024TF48</accession>
<dbReference type="STRING" id="157072.A0A024TF48"/>
<feature type="compositionally biased region" description="Polar residues" evidence="1">
    <location>
        <begin position="251"/>
        <end position="260"/>
    </location>
</feature>
<evidence type="ECO:0000313" key="2">
    <source>
        <dbReference type="EMBL" id="ETV91937.1"/>
    </source>
</evidence>
<dbReference type="AlphaFoldDB" id="A0A024TF48"/>
<dbReference type="RefSeq" id="XP_008879574.1">
    <property type="nucleotide sequence ID" value="XM_008881352.1"/>
</dbReference>
<organism evidence="2">
    <name type="scientific">Aphanomyces invadans</name>
    <dbReference type="NCBI Taxonomy" id="157072"/>
    <lineage>
        <taxon>Eukaryota</taxon>
        <taxon>Sar</taxon>
        <taxon>Stramenopiles</taxon>
        <taxon>Oomycota</taxon>
        <taxon>Saprolegniomycetes</taxon>
        <taxon>Saprolegniales</taxon>
        <taxon>Verrucalvaceae</taxon>
        <taxon>Aphanomyces</taxon>
    </lineage>
</organism>
<feature type="region of interest" description="Disordered" evidence="1">
    <location>
        <begin position="242"/>
        <end position="261"/>
    </location>
</feature>
<reference evidence="2" key="1">
    <citation type="submission" date="2013-12" db="EMBL/GenBank/DDBJ databases">
        <title>The Genome Sequence of Aphanomyces invadans NJM9701.</title>
        <authorList>
            <consortium name="The Broad Institute Genomics Platform"/>
            <person name="Russ C."/>
            <person name="Tyler B."/>
            <person name="van West P."/>
            <person name="Dieguez-Uribeondo J."/>
            <person name="Young S.K."/>
            <person name="Zeng Q."/>
            <person name="Gargeya S."/>
            <person name="Fitzgerald M."/>
            <person name="Abouelleil A."/>
            <person name="Alvarado L."/>
            <person name="Chapman S.B."/>
            <person name="Gainer-Dewar J."/>
            <person name="Goldberg J."/>
            <person name="Griggs A."/>
            <person name="Gujja S."/>
            <person name="Hansen M."/>
            <person name="Howarth C."/>
            <person name="Imamovic A."/>
            <person name="Ireland A."/>
            <person name="Larimer J."/>
            <person name="McCowan C."/>
            <person name="Murphy C."/>
            <person name="Pearson M."/>
            <person name="Poon T.W."/>
            <person name="Priest M."/>
            <person name="Roberts A."/>
            <person name="Saif S."/>
            <person name="Shea T."/>
            <person name="Sykes S."/>
            <person name="Wortman J."/>
            <person name="Nusbaum C."/>
            <person name="Birren B."/>
        </authorList>
    </citation>
    <scope>NUCLEOTIDE SEQUENCE [LARGE SCALE GENOMIC DNA]</scope>
    <source>
        <strain evidence="2">NJM9701</strain>
    </source>
</reference>
<feature type="compositionally biased region" description="Low complexity" evidence="1">
    <location>
        <begin position="302"/>
        <end position="313"/>
    </location>
</feature>
<feature type="compositionally biased region" description="Polar residues" evidence="1">
    <location>
        <begin position="334"/>
        <end position="345"/>
    </location>
</feature>
<dbReference type="VEuPathDB" id="FungiDB:H310_13725"/>
<name>A0A024TF48_9STRA</name>
<dbReference type="OrthoDB" id="165936at2759"/>
<feature type="compositionally biased region" description="Low complexity" evidence="1">
    <location>
        <begin position="351"/>
        <end position="365"/>
    </location>
</feature>
<sequence>MKAFENKSFTPTDSRLHATLSVPTPVEAESSFSMMILCKSAVATFSIATILDCLASTDQPAKWITGKTVCRDFRKVKNVGISFTCTDREWVTQLGGIKVNICGRTFQILKYSVFSHLYWIDVTLSQDATAEHLWNYFNSMGSRPVLIKPTFCKGSIASHALTVYFSTKEVPACLLLGPEDPVREIYPMGSHQAPCFVNHRIARFNKKPPPSIAAKVSTNQAASKTKASPTQVAIIPTNALSTTPLEDLPTPSANGNSTQDLPLDESIDIVMDSDISAVSEEILAVEALPRNKTKEDTEMESEFSSSSGSENSENPPDFPELIFRPNLLGEDLSAMQTGIEFNSPEQWPWETNTSSPNNSNLSKSTQVKTTTA</sequence>
<dbReference type="EMBL" id="KI914006">
    <property type="protein sequence ID" value="ETV91937.1"/>
    <property type="molecule type" value="Genomic_DNA"/>
</dbReference>
<feature type="region of interest" description="Disordered" evidence="1">
    <location>
        <begin position="289"/>
        <end position="322"/>
    </location>
</feature>
<evidence type="ECO:0000256" key="1">
    <source>
        <dbReference type="SAM" id="MobiDB-lite"/>
    </source>
</evidence>
<gene>
    <name evidence="2" type="ORF">H310_13725</name>
</gene>
<feature type="region of interest" description="Disordered" evidence="1">
    <location>
        <begin position="334"/>
        <end position="372"/>
    </location>
</feature>
<protein>
    <submittedName>
        <fullName evidence="2">Uncharacterized protein</fullName>
    </submittedName>
</protein>